<reference evidence="1" key="1">
    <citation type="journal article" date="2021" name="Open Biol.">
        <title>Shared evolutionary footprints suggest mitochondrial oxidative damage underlies multiple complex I losses in fungi.</title>
        <authorList>
            <person name="Schikora-Tamarit M.A."/>
            <person name="Marcet-Houben M."/>
            <person name="Nosek J."/>
            <person name="Gabaldon T."/>
        </authorList>
    </citation>
    <scope>NUCLEOTIDE SEQUENCE</scope>
    <source>
        <strain evidence="1">CBS6075</strain>
    </source>
</reference>
<gene>
    <name evidence="1" type="ORF">OGAPHI_001441</name>
</gene>
<protein>
    <submittedName>
        <fullName evidence="1">Uncharacterized protein</fullName>
    </submittedName>
</protein>
<sequence length="133" mass="13776">MANPAVWPSQRTAQLLSTGACSARGSKSSSSSSNSGSELGNASFFVFVSSSGQSSLMKSLNEFSCSSGGSAWRSVGMECVCGFEAAATGFLEISFNDRAFGLGSLLIKGFSFRISSSSSKANGIGFTLQIFFK</sequence>
<name>A0A9P8T8L1_9ASCO</name>
<accession>A0A9P8T8L1</accession>
<evidence type="ECO:0000313" key="1">
    <source>
        <dbReference type="EMBL" id="KAH3669320.1"/>
    </source>
</evidence>
<dbReference type="GeneID" id="70233409"/>
<dbReference type="RefSeq" id="XP_046063583.1">
    <property type="nucleotide sequence ID" value="XM_046202203.1"/>
</dbReference>
<comment type="caution">
    <text evidence="1">The sequence shown here is derived from an EMBL/GenBank/DDBJ whole genome shotgun (WGS) entry which is preliminary data.</text>
</comment>
<organism evidence="1 2">
    <name type="scientific">Ogataea philodendri</name>
    <dbReference type="NCBI Taxonomy" id="1378263"/>
    <lineage>
        <taxon>Eukaryota</taxon>
        <taxon>Fungi</taxon>
        <taxon>Dikarya</taxon>
        <taxon>Ascomycota</taxon>
        <taxon>Saccharomycotina</taxon>
        <taxon>Pichiomycetes</taxon>
        <taxon>Pichiales</taxon>
        <taxon>Pichiaceae</taxon>
        <taxon>Ogataea</taxon>
    </lineage>
</organism>
<keyword evidence="2" id="KW-1185">Reference proteome</keyword>
<reference evidence="1" key="2">
    <citation type="submission" date="2021-01" db="EMBL/GenBank/DDBJ databases">
        <authorList>
            <person name="Schikora-Tamarit M.A."/>
        </authorList>
    </citation>
    <scope>NUCLEOTIDE SEQUENCE</scope>
    <source>
        <strain evidence="1">CBS6075</strain>
    </source>
</reference>
<proteinExistence type="predicted"/>
<dbReference type="AlphaFoldDB" id="A0A9P8T8L1"/>
<dbReference type="Proteomes" id="UP000769157">
    <property type="component" value="Unassembled WGS sequence"/>
</dbReference>
<evidence type="ECO:0000313" key="2">
    <source>
        <dbReference type="Proteomes" id="UP000769157"/>
    </source>
</evidence>
<dbReference type="EMBL" id="JAEUBE010000137">
    <property type="protein sequence ID" value="KAH3669320.1"/>
    <property type="molecule type" value="Genomic_DNA"/>
</dbReference>